<feature type="transmembrane region" description="Helical" evidence="6">
    <location>
        <begin position="167"/>
        <end position="188"/>
    </location>
</feature>
<evidence type="ECO:0000256" key="3">
    <source>
        <dbReference type="ARBA" id="ARBA00022692"/>
    </source>
</evidence>
<evidence type="ECO:0000256" key="6">
    <source>
        <dbReference type="SAM" id="Phobius"/>
    </source>
</evidence>
<reference evidence="7 8" key="2">
    <citation type="journal article" date="2016" name="Int. J. Syst. Evol. Microbiol.">
        <title>Pyrococcus kukulkanii sp. nov., a hyperthermophilic, piezophilic archaeon isolated from a deep-sea hydrothermal vent.</title>
        <authorList>
            <person name="Callac N."/>
            <person name="Oger P."/>
            <person name="Lesongeur F."/>
            <person name="Rattray J.E."/>
            <person name="Vannier P."/>
            <person name="Michoud G."/>
            <person name="Beauverger M."/>
            <person name="Gayet N."/>
            <person name="Rouxel O."/>
            <person name="Jebbar M."/>
            <person name="Godfroy A."/>
        </authorList>
    </citation>
    <scope>NUCLEOTIDE SEQUENCE [LARGE SCALE GENOMIC DNA]</scope>
    <source>
        <strain evidence="7 8">NCB100</strain>
    </source>
</reference>
<dbReference type="Pfam" id="PF02653">
    <property type="entry name" value="BPD_transp_2"/>
    <property type="match status" value="1"/>
</dbReference>
<feature type="transmembrane region" description="Helical" evidence="6">
    <location>
        <begin position="54"/>
        <end position="73"/>
    </location>
</feature>
<organism evidence="7 8">
    <name type="scientific">Pyrococcus kukulkanii</name>
    <dbReference type="NCBI Taxonomy" id="1609559"/>
    <lineage>
        <taxon>Archaea</taxon>
        <taxon>Methanobacteriati</taxon>
        <taxon>Methanobacteriota</taxon>
        <taxon>Thermococci</taxon>
        <taxon>Thermococcales</taxon>
        <taxon>Thermococcaceae</taxon>
        <taxon>Pyrococcus</taxon>
    </lineage>
</organism>
<dbReference type="OrthoDB" id="86231at2157"/>
<dbReference type="PANTHER" id="PTHR47089">
    <property type="entry name" value="ABC TRANSPORTER, PERMEASE PROTEIN"/>
    <property type="match status" value="1"/>
</dbReference>
<dbReference type="InterPro" id="IPR001851">
    <property type="entry name" value="ABC_transp_permease"/>
</dbReference>
<dbReference type="PANTHER" id="PTHR47089:SF1">
    <property type="entry name" value="GUANOSINE ABC TRANSPORTER PERMEASE PROTEIN NUPP"/>
    <property type="match status" value="1"/>
</dbReference>
<keyword evidence="4 6" id="KW-1133">Transmembrane helix</keyword>
<proteinExistence type="predicted"/>
<evidence type="ECO:0000256" key="1">
    <source>
        <dbReference type="ARBA" id="ARBA00004651"/>
    </source>
</evidence>
<feature type="transmembrane region" description="Helical" evidence="6">
    <location>
        <begin position="272"/>
        <end position="291"/>
    </location>
</feature>
<dbReference type="GO" id="GO:0022857">
    <property type="term" value="F:transmembrane transporter activity"/>
    <property type="evidence" value="ECO:0007669"/>
    <property type="project" value="InterPro"/>
</dbReference>
<feature type="transmembrane region" description="Helical" evidence="6">
    <location>
        <begin position="102"/>
        <end position="121"/>
    </location>
</feature>
<dbReference type="GeneID" id="28491815"/>
<dbReference type="RefSeq" id="WP_068323352.1">
    <property type="nucleotide sequence ID" value="NZ_CP010835.1"/>
</dbReference>
<feature type="transmembrane region" description="Helical" evidence="6">
    <location>
        <begin position="12"/>
        <end position="30"/>
    </location>
</feature>
<dbReference type="CDD" id="cd06580">
    <property type="entry name" value="TM_PBP1_transp_TpRbsC_like"/>
    <property type="match status" value="1"/>
</dbReference>
<evidence type="ECO:0000256" key="4">
    <source>
        <dbReference type="ARBA" id="ARBA00022989"/>
    </source>
</evidence>
<keyword evidence="3 6" id="KW-0812">Transmembrane</keyword>
<sequence>MSRHEVIIEVSISLLIAFATGALVLTILGFNPGEVYSVLFKYGYSNLNYLLSKSAPYIMTGLAFSIPAIAGVFNIGGESQLYVGAFLGLLTAYYTGNPILALIVGALAGGALALFIALLRVYRGINEVITAIMVNWIFYYLLAYLIAGKFYNPQYSHESVPVPPSARVPSLAIFVIAVAVALAYYYLLYFTDLGYKLRVSGISPASARYAGFEPAKSVLTSMLLAGIAAGLGGALLVLGITYSIDDTLTAIYGIGFMGIGIGLLGRNHPIGIIFSSIFMSGLVIGGQWVELKTGAPPELADTLIGVIVIALAVPYAYSMLVRKIRGEAK</sequence>
<dbReference type="GO" id="GO:0005886">
    <property type="term" value="C:plasma membrane"/>
    <property type="evidence" value="ECO:0007669"/>
    <property type="project" value="UniProtKB-SubCell"/>
</dbReference>
<reference evidence="8" key="1">
    <citation type="submission" date="2015-02" db="EMBL/GenBank/DDBJ databases">
        <title>Pyrococcus kukulkanii sp. nov., a novel hyperthermophilic archaeon isolated from a deep-sea hydrothermal vent at the Guaymas Basin.</title>
        <authorList>
            <person name="Oger P.M."/>
            <person name="Callac N."/>
            <person name="Jebbar M."/>
            <person name="Godfroy A."/>
        </authorList>
    </citation>
    <scope>NUCLEOTIDE SEQUENCE [LARGE SCALE GENOMIC DNA]</scope>
    <source>
        <strain evidence="8">NCB100</strain>
    </source>
</reference>
<evidence type="ECO:0000256" key="5">
    <source>
        <dbReference type="ARBA" id="ARBA00023136"/>
    </source>
</evidence>
<protein>
    <submittedName>
        <fullName evidence="7">Sugar ABC transporter</fullName>
    </submittedName>
</protein>
<keyword evidence="5 6" id="KW-0472">Membrane</keyword>
<evidence type="ECO:0000256" key="2">
    <source>
        <dbReference type="ARBA" id="ARBA00022475"/>
    </source>
</evidence>
<feature type="transmembrane region" description="Helical" evidence="6">
    <location>
        <begin position="248"/>
        <end position="265"/>
    </location>
</feature>
<feature type="transmembrane region" description="Helical" evidence="6">
    <location>
        <begin position="80"/>
        <end position="96"/>
    </location>
</feature>
<evidence type="ECO:0000313" key="8">
    <source>
        <dbReference type="Proteomes" id="UP000070587"/>
    </source>
</evidence>
<dbReference type="STRING" id="1609559.TQ32_08215"/>
<keyword evidence="2" id="KW-1003">Cell membrane</keyword>
<dbReference type="Proteomes" id="UP000070587">
    <property type="component" value="Chromosome"/>
</dbReference>
<comment type="subcellular location">
    <subcellularLocation>
        <location evidence="1">Cell membrane</location>
        <topology evidence="1">Multi-pass membrane protein</topology>
    </subcellularLocation>
</comment>
<name>A0A127BAV7_9EURY</name>
<feature type="transmembrane region" description="Helical" evidence="6">
    <location>
        <begin position="218"/>
        <end position="242"/>
    </location>
</feature>
<dbReference type="AlphaFoldDB" id="A0A127BAV7"/>
<dbReference type="EMBL" id="CP010835">
    <property type="protein sequence ID" value="AMM54464.1"/>
    <property type="molecule type" value="Genomic_DNA"/>
</dbReference>
<dbReference type="KEGG" id="pyc:TQ32_08215"/>
<evidence type="ECO:0000313" key="7">
    <source>
        <dbReference type="EMBL" id="AMM54464.1"/>
    </source>
</evidence>
<gene>
    <name evidence="7" type="ORF">TQ32_08215</name>
</gene>
<accession>A0A127BAV7</accession>
<dbReference type="PATRIC" id="fig|1609559.3.peg.1716"/>
<feature type="transmembrane region" description="Helical" evidence="6">
    <location>
        <begin position="303"/>
        <end position="321"/>
    </location>
</feature>
<feature type="transmembrane region" description="Helical" evidence="6">
    <location>
        <begin position="128"/>
        <end position="147"/>
    </location>
</feature>